<dbReference type="EMBL" id="HBUE01016777">
    <property type="protein sequence ID" value="CAG6450676.1"/>
    <property type="molecule type" value="Transcribed_RNA"/>
</dbReference>
<reference evidence="1" key="1">
    <citation type="submission" date="2021-05" db="EMBL/GenBank/DDBJ databases">
        <authorList>
            <person name="Alioto T."/>
            <person name="Alioto T."/>
            <person name="Gomez Garrido J."/>
        </authorList>
    </citation>
    <scope>NUCLEOTIDE SEQUENCE</scope>
</reference>
<protein>
    <submittedName>
        <fullName evidence="1">(northern house mosquito) hypothetical protein</fullName>
    </submittedName>
</protein>
<dbReference type="AlphaFoldDB" id="A0A8D8EYC5"/>
<organism evidence="1">
    <name type="scientific">Culex pipiens</name>
    <name type="common">House mosquito</name>
    <dbReference type="NCBI Taxonomy" id="7175"/>
    <lineage>
        <taxon>Eukaryota</taxon>
        <taxon>Metazoa</taxon>
        <taxon>Ecdysozoa</taxon>
        <taxon>Arthropoda</taxon>
        <taxon>Hexapoda</taxon>
        <taxon>Insecta</taxon>
        <taxon>Pterygota</taxon>
        <taxon>Neoptera</taxon>
        <taxon>Endopterygota</taxon>
        <taxon>Diptera</taxon>
        <taxon>Nematocera</taxon>
        <taxon>Culicoidea</taxon>
        <taxon>Culicidae</taxon>
        <taxon>Culicinae</taxon>
        <taxon>Culicini</taxon>
        <taxon>Culex</taxon>
        <taxon>Culex</taxon>
    </lineage>
</organism>
<sequence>MPSTVITLEQLGRLVVGSVGDLHDQLLQTAAQRKVDRAHHGQDLIAILQRLDLPCPPLCEIVQRFLENLLVQNLIQIVKYLDVVVVNLEHGPLGNTLQMALQIVGSHFQQRLDSSRHNRSAKLLQCSAQLSRRVHELDVKLGKKRVSPLDNLLGLE</sequence>
<name>A0A8D8EYC5_CULPI</name>
<dbReference type="EMBL" id="HBUE01016776">
    <property type="protein sequence ID" value="CAG6450673.1"/>
    <property type="molecule type" value="Transcribed_RNA"/>
</dbReference>
<accession>A0A8D8EYC5</accession>
<proteinExistence type="predicted"/>
<evidence type="ECO:0000313" key="1">
    <source>
        <dbReference type="EMBL" id="CAG6450673.1"/>
    </source>
</evidence>